<organism evidence="1 2">
    <name type="scientific">Deinococcus roseus</name>
    <dbReference type="NCBI Taxonomy" id="392414"/>
    <lineage>
        <taxon>Bacteria</taxon>
        <taxon>Thermotogati</taxon>
        <taxon>Deinococcota</taxon>
        <taxon>Deinococci</taxon>
        <taxon>Deinococcales</taxon>
        <taxon>Deinococcaceae</taxon>
        <taxon>Deinococcus</taxon>
    </lineage>
</organism>
<protein>
    <submittedName>
        <fullName evidence="1">Uncharacterized protein</fullName>
    </submittedName>
</protein>
<dbReference type="RefSeq" id="WP_189004726.1">
    <property type="nucleotide sequence ID" value="NZ_BMOD01000015.1"/>
</dbReference>
<dbReference type="Proteomes" id="UP000632222">
    <property type="component" value="Unassembled WGS sequence"/>
</dbReference>
<accession>A0ABQ2D484</accession>
<proteinExistence type="predicted"/>
<reference evidence="2" key="1">
    <citation type="journal article" date="2019" name="Int. J. Syst. Evol. Microbiol.">
        <title>The Global Catalogue of Microorganisms (GCM) 10K type strain sequencing project: providing services to taxonomists for standard genome sequencing and annotation.</title>
        <authorList>
            <consortium name="The Broad Institute Genomics Platform"/>
            <consortium name="The Broad Institute Genome Sequencing Center for Infectious Disease"/>
            <person name="Wu L."/>
            <person name="Ma J."/>
        </authorList>
    </citation>
    <scope>NUCLEOTIDE SEQUENCE [LARGE SCALE GENOMIC DNA]</scope>
    <source>
        <strain evidence="2">JCM 14370</strain>
    </source>
</reference>
<evidence type="ECO:0000313" key="1">
    <source>
        <dbReference type="EMBL" id="GGJ45472.1"/>
    </source>
</evidence>
<name>A0ABQ2D484_9DEIO</name>
<dbReference type="InterPro" id="IPR047928">
    <property type="entry name" value="Perm_prefix_1"/>
</dbReference>
<comment type="caution">
    <text evidence="1">The sequence shown here is derived from an EMBL/GenBank/DDBJ whole genome shotgun (WGS) entry which is preliminary data.</text>
</comment>
<dbReference type="NCBIfam" id="NF038403">
    <property type="entry name" value="perm_prefix_1"/>
    <property type="match status" value="1"/>
</dbReference>
<dbReference type="EMBL" id="BMOD01000015">
    <property type="protein sequence ID" value="GGJ45472.1"/>
    <property type="molecule type" value="Genomic_DNA"/>
</dbReference>
<evidence type="ECO:0000313" key="2">
    <source>
        <dbReference type="Proteomes" id="UP000632222"/>
    </source>
</evidence>
<keyword evidence="2" id="KW-1185">Reference proteome</keyword>
<gene>
    <name evidence="1" type="ORF">GCM10008938_34770</name>
</gene>
<sequence>MNALNHYLKQATRGLPRKQKIELWQELEADILERTNQHRAFGMTEHEALQKTLAQMGQPAAIQKGMQQVYLMPRITRFGAGTLLSGVLLMSATSSIHAELLITTKPPLPYCTTEKISAKCTQAYFNLYHSWVEVTSLKAELEKAGIKTEILHGKLKVNMPQKTLYFSLKNHISNWGEGTVFQRAGKTYISMNDFLNALRRKAPGAAKLTGAKEPILHLQNAQIPLPNYNAHLVLASNLGMYLMEQHGWKQFGYGSNLQEQPLLTVRTQAHSKTSYALIFRNAAGNPTIEIGDGQKDGSIVFNTSFPHPKKFYAVQDFKKLSPYPRKGRYPALLLELNGILNDTTQPYTRIMQDVQFP</sequence>